<organism evidence="2 4">
    <name type="scientific">Haladaptatus paucihalophilus DX253</name>
    <dbReference type="NCBI Taxonomy" id="797209"/>
    <lineage>
        <taxon>Archaea</taxon>
        <taxon>Methanobacteriati</taxon>
        <taxon>Methanobacteriota</taxon>
        <taxon>Stenosarchaea group</taxon>
        <taxon>Halobacteria</taxon>
        <taxon>Halobacteriales</taxon>
        <taxon>Haladaptataceae</taxon>
        <taxon>Haladaptatus</taxon>
    </lineage>
</organism>
<dbReference type="STRING" id="797209.GCA_000376445_04340"/>
<dbReference type="Proteomes" id="UP000184203">
    <property type="component" value="Unassembled WGS sequence"/>
</dbReference>
<reference evidence="2 4" key="1">
    <citation type="journal article" date="2014" name="ISME J.">
        <title>Trehalose/2-sulfotrehalose biosynthesis and glycine-betaine uptake are widely spread mechanisms for osmoadaptation in the Halobacteriales.</title>
        <authorList>
            <person name="Youssef N.H."/>
            <person name="Savage-Ashlock K.N."/>
            <person name="McCully A.L."/>
            <person name="Luedtke B."/>
            <person name="Shaw E.I."/>
            <person name="Hoff W.D."/>
            <person name="Elshahed M.S."/>
        </authorList>
    </citation>
    <scope>NUCLEOTIDE SEQUENCE [LARGE SCALE GENOMIC DNA]</scope>
    <source>
        <strain evidence="2 4">DX253</strain>
    </source>
</reference>
<dbReference type="AlphaFoldDB" id="E7QSW1"/>
<sequence length="36" mass="3958">MESMTDEDVDRVLKKVKIAFYALGSVATAMKILGLI</sequence>
<evidence type="ECO:0000313" key="4">
    <source>
        <dbReference type="Proteomes" id="UP000003751"/>
    </source>
</evidence>
<reference evidence="5" key="3">
    <citation type="submission" date="2016-11" db="EMBL/GenBank/DDBJ databases">
        <authorList>
            <person name="Varghese N."/>
            <person name="Submissions S."/>
        </authorList>
    </citation>
    <scope>NUCLEOTIDE SEQUENCE [LARGE SCALE GENOMIC DNA]</scope>
    <source>
        <strain evidence="5">DX253</strain>
    </source>
</reference>
<protein>
    <submittedName>
        <fullName evidence="2">Uncharacterized protein</fullName>
    </submittedName>
</protein>
<proteinExistence type="predicted"/>
<keyword evidence="5" id="KW-1185">Reference proteome</keyword>
<reference evidence="3" key="2">
    <citation type="submission" date="2016-11" db="EMBL/GenBank/DDBJ databases">
        <authorList>
            <person name="Jaros S."/>
            <person name="Januszkiewicz K."/>
            <person name="Wedrychowicz H."/>
        </authorList>
    </citation>
    <scope>NUCLEOTIDE SEQUENCE [LARGE SCALE GENOMIC DNA]</scope>
    <source>
        <strain evidence="3">DX253</strain>
    </source>
</reference>
<evidence type="ECO:0000313" key="5">
    <source>
        <dbReference type="Proteomes" id="UP000184203"/>
    </source>
</evidence>
<dbReference type="EMBL" id="FRAN01000009">
    <property type="protein sequence ID" value="SHL61194.1"/>
    <property type="molecule type" value="Genomic_DNA"/>
</dbReference>
<evidence type="ECO:0000313" key="3">
    <source>
        <dbReference type="EMBL" id="SHL61194.1"/>
    </source>
</evidence>
<gene>
    <name evidence="3" type="ORF">SAMN05444342_4251</name>
    <name evidence="2" type="ORF">ZOD2009_09845</name>
</gene>
<keyword evidence="1" id="KW-0472">Membrane</keyword>
<name>E7QSW1_HALPU</name>
<dbReference type="Proteomes" id="UP000003751">
    <property type="component" value="Unassembled WGS sequence"/>
</dbReference>
<dbReference type="EMBL" id="AEMG01000008">
    <property type="protein sequence ID" value="EFW92350.1"/>
    <property type="molecule type" value="Genomic_DNA"/>
</dbReference>
<accession>E7QSW1</accession>
<feature type="transmembrane region" description="Helical" evidence="1">
    <location>
        <begin position="18"/>
        <end position="35"/>
    </location>
</feature>
<evidence type="ECO:0000256" key="1">
    <source>
        <dbReference type="SAM" id="Phobius"/>
    </source>
</evidence>
<evidence type="ECO:0000313" key="2">
    <source>
        <dbReference type="EMBL" id="EFW92350.1"/>
    </source>
</evidence>
<keyword evidence="1" id="KW-1133">Transmembrane helix</keyword>
<keyword evidence="1" id="KW-0812">Transmembrane</keyword>